<dbReference type="Proteomes" id="UP000326852">
    <property type="component" value="Unassembled WGS sequence"/>
</dbReference>
<proteinExistence type="predicted"/>
<evidence type="ECO:0000313" key="3">
    <source>
        <dbReference type="Proteomes" id="UP000326852"/>
    </source>
</evidence>
<feature type="domain" description="Histone acetyltransferase Rv0428c-like SH3" evidence="1">
    <location>
        <begin position="13"/>
        <end position="53"/>
    </location>
</feature>
<evidence type="ECO:0000259" key="1">
    <source>
        <dbReference type="Pfam" id="PF24551"/>
    </source>
</evidence>
<dbReference type="InterPro" id="IPR056934">
    <property type="entry name" value="SH3_Rv0428c"/>
</dbReference>
<dbReference type="RefSeq" id="WP_152271562.1">
    <property type="nucleotide sequence ID" value="NZ_VTFX01000001.1"/>
</dbReference>
<keyword evidence="3" id="KW-1185">Reference proteome</keyword>
<sequence>MTPDPANLLRGLQPGVRVVVRYRIDGGFTDALGTLSAIGADRCTVSTRRGDVVIAYPLVTAAKTVPPPPPRRQARARPL</sequence>
<organism evidence="2 3">
    <name type="scientific">Arthrobacter yangruifuii</name>
    <dbReference type="NCBI Taxonomy" id="2606616"/>
    <lineage>
        <taxon>Bacteria</taxon>
        <taxon>Bacillati</taxon>
        <taxon>Actinomycetota</taxon>
        <taxon>Actinomycetes</taxon>
        <taxon>Micrococcales</taxon>
        <taxon>Micrococcaceae</taxon>
        <taxon>Arthrobacter</taxon>
    </lineage>
</organism>
<name>A0A5N6MT97_9MICC</name>
<evidence type="ECO:0000313" key="2">
    <source>
        <dbReference type="EMBL" id="KAD4060425.1"/>
    </source>
</evidence>
<accession>A0A5N6MT97</accession>
<reference evidence="2 3" key="1">
    <citation type="submission" date="2019-08" db="EMBL/GenBank/DDBJ databases">
        <title>Arthrobacter sp. nov., isolated from plateau pika and Tibetan wild ass.</title>
        <authorList>
            <person name="Ge Y."/>
        </authorList>
    </citation>
    <scope>NUCLEOTIDE SEQUENCE [LARGE SCALE GENOMIC DNA]</scope>
    <source>
        <strain evidence="2 3">785</strain>
    </source>
</reference>
<dbReference type="Pfam" id="PF24551">
    <property type="entry name" value="SH3_Rv0428c"/>
    <property type="match status" value="1"/>
</dbReference>
<comment type="caution">
    <text evidence="2">The sequence shown here is derived from an EMBL/GenBank/DDBJ whole genome shotgun (WGS) entry which is preliminary data.</text>
</comment>
<protein>
    <recommendedName>
        <fullName evidence="1">Histone acetyltransferase Rv0428c-like SH3 domain-containing protein</fullName>
    </recommendedName>
</protein>
<gene>
    <name evidence="2" type="ORF">GD627_05115</name>
</gene>
<dbReference type="AlphaFoldDB" id="A0A5N6MT97"/>
<dbReference type="EMBL" id="VTFX01000001">
    <property type="protein sequence ID" value="KAD4060425.1"/>
    <property type="molecule type" value="Genomic_DNA"/>
</dbReference>